<dbReference type="Proteomes" id="UP000649955">
    <property type="component" value="Unassembled WGS sequence"/>
</dbReference>
<dbReference type="EMBL" id="BNAW01000004">
    <property type="protein sequence ID" value="GHG01798.1"/>
    <property type="molecule type" value="Genomic_DNA"/>
</dbReference>
<reference evidence="2" key="1">
    <citation type="journal article" date="2019" name="Int. J. Syst. Evol. Microbiol.">
        <title>The Global Catalogue of Microorganisms (GCM) 10K type strain sequencing project: providing services to taxonomists for standard genome sequencing and annotation.</title>
        <authorList>
            <consortium name="The Broad Institute Genomics Platform"/>
            <consortium name="The Broad Institute Genome Sequencing Center for Infectious Disease"/>
            <person name="Wu L."/>
            <person name="Ma J."/>
        </authorList>
    </citation>
    <scope>NUCLEOTIDE SEQUENCE [LARGE SCALE GENOMIC DNA]</scope>
    <source>
        <strain evidence="2">CGMCC 4.7680</strain>
    </source>
</reference>
<accession>A0ABQ3K3S6</accession>
<dbReference type="Pfam" id="PF19685">
    <property type="entry name" value="DUF6187"/>
    <property type="match status" value="1"/>
</dbReference>
<evidence type="ECO:0000313" key="1">
    <source>
        <dbReference type="EMBL" id="GHG01798.1"/>
    </source>
</evidence>
<organism evidence="1 2">
    <name type="scientific">Amycolatopsis bullii</name>
    <dbReference type="NCBI Taxonomy" id="941987"/>
    <lineage>
        <taxon>Bacteria</taxon>
        <taxon>Bacillati</taxon>
        <taxon>Actinomycetota</taxon>
        <taxon>Actinomycetes</taxon>
        <taxon>Pseudonocardiales</taxon>
        <taxon>Pseudonocardiaceae</taxon>
        <taxon>Amycolatopsis</taxon>
    </lineage>
</organism>
<protein>
    <submittedName>
        <fullName evidence="1">Uncharacterized protein</fullName>
    </submittedName>
</protein>
<gene>
    <name evidence="1" type="ORF">GCM10017567_16400</name>
</gene>
<keyword evidence="2" id="KW-1185">Reference proteome</keyword>
<proteinExistence type="predicted"/>
<name>A0ABQ3K3S6_9PSEU</name>
<dbReference type="InterPro" id="IPR046178">
    <property type="entry name" value="DUF6187"/>
</dbReference>
<sequence>MSEPADSRFALPDVDAPADVEVGIILLGLDPDRLLGGLGLARIADDPALVTQLVDQVRHGGSSFDLPGLVALGRAHWRSVRSALDEPAADTPGSLRQEWVKTAARVAAAAPGAGHASIAYLTACVLRRADVDACADAPPNGEGLRCPT</sequence>
<dbReference type="RefSeq" id="WP_191307795.1">
    <property type="nucleotide sequence ID" value="NZ_BNAW01000004.1"/>
</dbReference>
<evidence type="ECO:0000313" key="2">
    <source>
        <dbReference type="Proteomes" id="UP000649955"/>
    </source>
</evidence>
<comment type="caution">
    <text evidence="1">The sequence shown here is derived from an EMBL/GenBank/DDBJ whole genome shotgun (WGS) entry which is preliminary data.</text>
</comment>